<dbReference type="EMBL" id="KZ308955">
    <property type="protein sequence ID" value="KAG8235833.1"/>
    <property type="molecule type" value="Genomic_DNA"/>
</dbReference>
<dbReference type="Proteomes" id="UP000792457">
    <property type="component" value="Unassembled WGS sequence"/>
</dbReference>
<organism evidence="1 2">
    <name type="scientific">Ladona fulva</name>
    <name type="common">Scarce chaser dragonfly</name>
    <name type="synonym">Libellula fulva</name>
    <dbReference type="NCBI Taxonomy" id="123851"/>
    <lineage>
        <taxon>Eukaryota</taxon>
        <taxon>Metazoa</taxon>
        <taxon>Ecdysozoa</taxon>
        <taxon>Arthropoda</taxon>
        <taxon>Hexapoda</taxon>
        <taxon>Insecta</taxon>
        <taxon>Pterygota</taxon>
        <taxon>Palaeoptera</taxon>
        <taxon>Odonata</taxon>
        <taxon>Epiprocta</taxon>
        <taxon>Anisoptera</taxon>
        <taxon>Libelluloidea</taxon>
        <taxon>Libellulidae</taxon>
        <taxon>Ladona</taxon>
    </lineage>
</organism>
<reference evidence="1" key="2">
    <citation type="submission" date="2017-10" db="EMBL/GenBank/DDBJ databases">
        <title>Ladona fulva Genome sequencing and assembly.</title>
        <authorList>
            <person name="Murali S."/>
            <person name="Richards S."/>
            <person name="Bandaranaike D."/>
            <person name="Bellair M."/>
            <person name="Blankenburg K."/>
            <person name="Chao H."/>
            <person name="Dinh H."/>
            <person name="Doddapaneni H."/>
            <person name="Dugan-Rocha S."/>
            <person name="Elkadiri S."/>
            <person name="Gnanaolivu R."/>
            <person name="Hernandez B."/>
            <person name="Skinner E."/>
            <person name="Javaid M."/>
            <person name="Lee S."/>
            <person name="Li M."/>
            <person name="Ming W."/>
            <person name="Munidasa M."/>
            <person name="Muniz J."/>
            <person name="Nguyen L."/>
            <person name="Hughes D."/>
            <person name="Osuji N."/>
            <person name="Pu L.-L."/>
            <person name="Puazo M."/>
            <person name="Qu C."/>
            <person name="Quiroz J."/>
            <person name="Raj R."/>
            <person name="Weissenberger G."/>
            <person name="Xin Y."/>
            <person name="Zou X."/>
            <person name="Han Y."/>
            <person name="Worley K."/>
            <person name="Muzny D."/>
            <person name="Gibbs R."/>
        </authorList>
    </citation>
    <scope>NUCLEOTIDE SEQUENCE</scope>
    <source>
        <strain evidence="1">Sampled in the wild</strain>
    </source>
</reference>
<comment type="caution">
    <text evidence="1">The sequence shown here is derived from an EMBL/GenBank/DDBJ whole genome shotgun (WGS) entry which is preliminary data.</text>
</comment>
<dbReference type="Gene3D" id="3.90.1150.170">
    <property type="match status" value="1"/>
</dbReference>
<proteinExistence type="predicted"/>
<evidence type="ECO:0000313" key="2">
    <source>
        <dbReference type="Proteomes" id="UP000792457"/>
    </source>
</evidence>
<dbReference type="OrthoDB" id="392571at2759"/>
<evidence type="ECO:0000313" key="1">
    <source>
        <dbReference type="EMBL" id="KAG8235833.1"/>
    </source>
</evidence>
<keyword evidence="2" id="KW-1185">Reference proteome</keyword>
<accession>A0A8K0P8D9</accession>
<gene>
    <name evidence="1" type="ORF">J437_LFUL016094</name>
</gene>
<name>A0A8K0P8D9_LADFU</name>
<dbReference type="AlphaFoldDB" id="A0A8K0P8D9"/>
<reference evidence="1" key="1">
    <citation type="submission" date="2013-04" db="EMBL/GenBank/DDBJ databases">
        <authorList>
            <person name="Qu J."/>
            <person name="Murali S.C."/>
            <person name="Bandaranaike D."/>
            <person name="Bellair M."/>
            <person name="Blankenburg K."/>
            <person name="Chao H."/>
            <person name="Dinh H."/>
            <person name="Doddapaneni H."/>
            <person name="Downs B."/>
            <person name="Dugan-Rocha S."/>
            <person name="Elkadiri S."/>
            <person name="Gnanaolivu R.D."/>
            <person name="Hernandez B."/>
            <person name="Javaid M."/>
            <person name="Jayaseelan J.C."/>
            <person name="Lee S."/>
            <person name="Li M."/>
            <person name="Ming W."/>
            <person name="Munidasa M."/>
            <person name="Muniz J."/>
            <person name="Nguyen L."/>
            <person name="Ongeri F."/>
            <person name="Osuji N."/>
            <person name="Pu L.-L."/>
            <person name="Puazo M."/>
            <person name="Qu C."/>
            <person name="Quiroz J."/>
            <person name="Raj R."/>
            <person name="Weissenberger G."/>
            <person name="Xin Y."/>
            <person name="Zou X."/>
            <person name="Han Y."/>
            <person name="Richards S."/>
            <person name="Worley K."/>
            <person name="Muzny D."/>
            <person name="Gibbs R."/>
        </authorList>
    </citation>
    <scope>NUCLEOTIDE SEQUENCE</scope>
    <source>
        <strain evidence="1">Sampled in the wild</strain>
    </source>
</reference>
<sequence length="108" mass="12314">MLLTLRFLIAEILPHNDKGYEETKEFLLKLVDLLMEFIKESNDRGDGVGAKGEKKGKVNPRRGKILEFLHPEEMKEVLDLDVPEKARTLQQLINDCAVTLKHSVKTGE</sequence>
<protein>
    <submittedName>
        <fullName evidence="1">Uncharacterized protein</fullName>
    </submittedName>
</protein>